<evidence type="ECO:0000256" key="2">
    <source>
        <dbReference type="ARBA" id="ARBA00022438"/>
    </source>
</evidence>
<comment type="function">
    <text evidence="6">Presumably involved in the processing and regular turnover of intracellular proteins. Catalyzes the removal of unsubstituted N-terminal amino acids from various peptides.</text>
</comment>
<keyword evidence="3" id="KW-0645">Protease</keyword>
<evidence type="ECO:0000256" key="4">
    <source>
        <dbReference type="ARBA" id="ARBA00022801"/>
    </source>
</evidence>
<dbReference type="GO" id="GO:0070006">
    <property type="term" value="F:metalloaminopeptidase activity"/>
    <property type="evidence" value="ECO:0007669"/>
    <property type="project" value="InterPro"/>
</dbReference>
<keyword evidence="4 10" id="KW-0378">Hydrolase</keyword>
<keyword evidence="2 10" id="KW-0031">Aminopeptidase</keyword>
<dbReference type="OrthoDB" id="9809354at2"/>
<feature type="domain" description="Cytosol aminopeptidase" evidence="9">
    <location>
        <begin position="312"/>
        <end position="319"/>
    </location>
</feature>
<dbReference type="InterPro" id="IPR043472">
    <property type="entry name" value="Macro_dom-like"/>
</dbReference>
<evidence type="ECO:0000256" key="8">
    <source>
        <dbReference type="ARBA" id="ARBA00050061"/>
    </source>
</evidence>
<gene>
    <name evidence="10" type="primary">pepA_1</name>
    <name evidence="10" type="ORF">NCTC10112_00474</name>
</gene>
<dbReference type="AlphaFoldDB" id="A0A448ZX75"/>
<proteinExistence type="inferred from homology"/>
<evidence type="ECO:0000313" key="10">
    <source>
        <dbReference type="EMBL" id="VEU55887.1"/>
    </source>
</evidence>
<evidence type="ECO:0000256" key="7">
    <source>
        <dbReference type="ARBA" id="ARBA00050021"/>
    </source>
</evidence>
<evidence type="ECO:0000256" key="3">
    <source>
        <dbReference type="ARBA" id="ARBA00022670"/>
    </source>
</evidence>
<evidence type="ECO:0000256" key="5">
    <source>
        <dbReference type="ARBA" id="ARBA00033172"/>
    </source>
</evidence>
<evidence type="ECO:0000256" key="6">
    <source>
        <dbReference type="ARBA" id="ARBA00049972"/>
    </source>
</evidence>
<keyword evidence="11" id="KW-1185">Reference proteome</keyword>
<dbReference type="InterPro" id="IPR000819">
    <property type="entry name" value="Peptidase_M17_C"/>
</dbReference>
<dbReference type="RefSeq" id="WP_022935850.1">
    <property type="nucleotide sequence ID" value="NZ_LR214940.1"/>
</dbReference>
<dbReference type="KEGG" id="mob:NCTC10112_00474"/>
<dbReference type="PANTHER" id="PTHR11963:SF23">
    <property type="entry name" value="CYTOSOL AMINOPEPTIDASE"/>
    <property type="match status" value="1"/>
</dbReference>
<dbReference type="PRINTS" id="PR00481">
    <property type="entry name" value="LAMNOPPTDASE"/>
</dbReference>
<dbReference type="Gene3D" id="3.40.630.10">
    <property type="entry name" value="Zn peptidases"/>
    <property type="match status" value="1"/>
</dbReference>
<dbReference type="EMBL" id="LR214940">
    <property type="protein sequence ID" value="VEU55887.1"/>
    <property type="molecule type" value="Genomic_DNA"/>
</dbReference>
<protein>
    <recommendedName>
        <fullName evidence="7">Probable cytosol aminopeptidase</fullName>
    </recommendedName>
    <alternativeName>
        <fullName evidence="8">Leucine aminopeptidase</fullName>
    </alternativeName>
    <alternativeName>
        <fullName evidence="5">Leucyl aminopeptidase</fullName>
    </alternativeName>
</protein>
<dbReference type="Proteomes" id="UP000290482">
    <property type="component" value="Chromosome"/>
</dbReference>
<dbReference type="CDD" id="cd00433">
    <property type="entry name" value="Peptidase_M17"/>
    <property type="match status" value="1"/>
</dbReference>
<dbReference type="PROSITE" id="PS00631">
    <property type="entry name" value="CYTOSOL_AP"/>
    <property type="match status" value="1"/>
</dbReference>
<dbReference type="GO" id="GO:0006508">
    <property type="term" value="P:proteolysis"/>
    <property type="evidence" value="ECO:0007669"/>
    <property type="project" value="UniProtKB-KW"/>
</dbReference>
<evidence type="ECO:0000313" key="11">
    <source>
        <dbReference type="Proteomes" id="UP000290482"/>
    </source>
</evidence>
<accession>A0A448ZX75</accession>
<evidence type="ECO:0000259" key="9">
    <source>
        <dbReference type="PROSITE" id="PS00631"/>
    </source>
</evidence>
<evidence type="ECO:0000256" key="1">
    <source>
        <dbReference type="ARBA" id="ARBA00009528"/>
    </source>
</evidence>
<comment type="similarity">
    <text evidence="1">Belongs to the peptidase M17 family.</text>
</comment>
<name>A0A448ZX75_METOS</name>
<dbReference type="SUPFAM" id="SSF53187">
    <property type="entry name" value="Zn-dependent exopeptidases"/>
    <property type="match status" value="1"/>
</dbReference>
<dbReference type="InterPro" id="IPR011356">
    <property type="entry name" value="Leucine_aapep/pepB"/>
</dbReference>
<dbReference type="Gene3D" id="3.40.220.10">
    <property type="entry name" value="Leucine Aminopeptidase, subunit E, domain 1"/>
    <property type="match status" value="1"/>
</dbReference>
<dbReference type="SUPFAM" id="SSF52949">
    <property type="entry name" value="Macro domain-like"/>
    <property type="match status" value="1"/>
</dbReference>
<dbReference type="PANTHER" id="PTHR11963">
    <property type="entry name" value="LEUCINE AMINOPEPTIDASE-RELATED"/>
    <property type="match status" value="1"/>
</dbReference>
<dbReference type="GO" id="GO:0030145">
    <property type="term" value="F:manganese ion binding"/>
    <property type="evidence" value="ECO:0007669"/>
    <property type="project" value="InterPro"/>
</dbReference>
<reference evidence="10 11" key="1">
    <citation type="submission" date="2019-01" db="EMBL/GenBank/DDBJ databases">
        <authorList>
            <consortium name="Pathogen Informatics"/>
        </authorList>
    </citation>
    <scope>NUCLEOTIDE SEQUENCE [LARGE SCALE GENOMIC DNA]</scope>
    <source>
        <strain evidence="10 11">NCTC10112</strain>
    </source>
</reference>
<dbReference type="GO" id="GO:0005737">
    <property type="term" value="C:cytoplasm"/>
    <property type="evidence" value="ECO:0007669"/>
    <property type="project" value="InterPro"/>
</dbReference>
<dbReference type="Pfam" id="PF00883">
    <property type="entry name" value="Peptidase_M17"/>
    <property type="match status" value="1"/>
</dbReference>
<sequence length="457" mass="51038">MKLINQIDNQRNEDVLLKGIFEEEKLPTNLVKKQGYITEFLSDKLAYIYLGKKEELKYDSLYSLAVSLIDKVARNYQIDLVSFVTESLTLNEVIDAFTKGINFSAFEYWNAKTFTRKVNENNLSLYLENVTQENLEAFNKALILINAQNFARNLGVTPPNKLNSEQLAEIVAKDLKQYKNLKVTVLNKEKIQKLGMDLLLSVNKGSMYEARVVIIEYNGNPESKEKTVYVGKGITFDAGGYSLKSPKFMLGMKYDMSGSAIVAATMKAIAQLKPKVNAAAIMCITDNRINGDASLPDSVYTSMSGKTVEVNNTDAEGRLVLADGLFYGATKLNATRLIDIATLTGAIVRTLGESHTGIWATSEQAWEDIKKASKIQHELIWRMPFDDDYEAFMKGSVVADLKNTDYTGNAGSCSAAMFLREFTNKVEYIHCDIAGTNDIDEKPMFAMVKTLVEMSLK</sequence>
<organism evidence="10 11">
    <name type="scientific">Metamycoplasma orale</name>
    <name type="common">Mycoplasma orale</name>
    <dbReference type="NCBI Taxonomy" id="2121"/>
    <lineage>
        <taxon>Bacteria</taxon>
        <taxon>Bacillati</taxon>
        <taxon>Mycoplasmatota</taxon>
        <taxon>Mycoplasmoidales</taxon>
        <taxon>Metamycoplasmataceae</taxon>
        <taxon>Metamycoplasma</taxon>
    </lineage>
</organism>